<protein>
    <recommendedName>
        <fullName evidence="2">Enolpyruvate transferase domain-containing protein</fullName>
    </recommendedName>
</protein>
<evidence type="ECO:0000259" key="2">
    <source>
        <dbReference type="Pfam" id="PF00275"/>
    </source>
</evidence>
<dbReference type="GO" id="GO:0003866">
    <property type="term" value="F:3-phosphoshikimate 1-carboxyvinyltransferase activity"/>
    <property type="evidence" value="ECO:0007669"/>
    <property type="project" value="TreeGrafter"/>
</dbReference>
<dbReference type="PANTHER" id="PTHR21090:SF5">
    <property type="entry name" value="PENTAFUNCTIONAL AROM POLYPEPTIDE"/>
    <property type="match status" value="1"/>
</dbReference>
<organism evidence="3">
    <name type="scientific">marine metagenome</name>
    <dbReference type="NCBI Taxonomy" id="408172"/>
    <lineage>
        <taxon>unclassified sequences</taxon>
        <taxon>metagenomes</taxon>
        <taxon>ecological metagenomes</taxon>
    </lineage>
</organism>
<feature type="non-terminal residue" evidence="3">
    <location>
        <position position="1"/>
    </location>
</feature>
<keyword evidence="1" id="KW-0808">Transferase</keyword>
<dbReference type="SUPFAM" id="SSF55205">
    <property type="entry name" value="EPT/RTPC-like"/>
    <property type="match status" value="1"/>
</dbReference>
<dbReference type="Gene3D" id="3.65.10.10">
    <property type="entry name" value="Enolpyruvate transferase domain"/>
    <property type="match status" value="1"/>
</dbReference>
<dbReference type="InterPro" id="IPR023193">
    <property type="entry name" value="EPSP_synthase_CS"/>
</dbReference>
<feature type="domain" description="Enolpyruvate transferase" evidence="2">
    <location>
        <begin position="10"/>
        <end position="211"/>
    </location>
</feature>
<dbReference type="EMBL" id="UINC01073109">
    <property type="protein sequence ID" value="SVC09237.1"/>
    <property type="molecule type" value="Genomic_DNA"/>
</dbReference>
<dbReference type="GO" id="GO:0009423">
    <property type="term" value="P:chorismate biosynthetic process"/>
    <property type="evidence" value="ECO:0007669"/>
    <property type="project" value="TreeGrafter"/>
</dbReference>
<dbReference type="InterPro" id="IPR013792">
    <property type="entry name" value="RNA3'P_cycl/enolpyr_Trfase_a/b"/>
</dbReference>
<dbReference type="InterPro" id="IPR001986">
    <property type="entry name" value="Enolpyruvate_Tfrase_dom"/>
</dbReference>
<dbReference type="PROSITE" id="PS00885">
    <property type="entry name" value="EPSP_SYNTHASE_2"/>
    <property type="match status" value="1"/>
</dbReference>
<dbReference type="InterPro" id="IPR036968">
    <property type="entry name" value="Enolpyruvate_Tfrase_sf"/>
</dbReference>
<dbReference type="PANTHER" id="PTHR21090">
    <property type="entry name" value="AROM/DEHYDROQUINATE SYNTHASE"/>
    <property type="match status" value="1"/>
</dbReference>
<sequence>NCNVKVHRLESFLRPFEITVPGDPSSAAFFAAAAALIPNSSITIKNVLANPTRIGFFQLLQKMGTGVEWKNMRKECGEWVGDVHIYSQPLNGIDITSEMVPSVIDEIPIIAILATQADSPSTVSGAEELRVKECDRIKAVCENLSAMGGQVIEKKDGFIINQSDSLFNTNIKTYGDHRIAMSFTIAGLLTPERNKLDDENCINISFPEFNSILQQVCR</sequence>
<gene>
    <name evidence="3" type="ORF">METZ01_LOCUS262091</name>
</gene>
<evidence type="ECO:0000313" key="3">
    <source>
        <dbReference type="EMBL" id="SVC09237.1"/>
    </source>
</evidence>
<name>A0A382JDA3_9ZZZZ</name>
<reference evidence="3" key="1">
    <citation type="submission" date="2018-05" db="EMBL/GenBank/DDBJ databases">
        <authorList>
            <person name="Lanie J.A."/>
            <person name="Ng W.-L."/>
            <person name="Kazmierczak K.M."/>
            <person name="Andrzejewski T.M."/>
            <person name="Davidsen T.M."/>
            <person name="Wayne K.J."/>
            <person name="Tettelin H."/>
            <person name="Glass J.I."/>
            <person name="Rusch D."/>
            <person name="Podicherti R."/>
            <person name="Tsui H.-C.T."/>
            <person name="Winkler M.E."/>
        </authorList>
    </citation>
    <scope>NUCLEOTIDE SEQUENCE</scope>
</reference>
<dbReference type="AlphaFoldDB" id="A0A382JDA3"/>
<dbReference type="Pfam" id="PF00275">
    <property type="entry name" value="EPSP_synthase"/>
    <property type="match status" value="1"/>
</dbReference>
<accession>A0A382JDA3</accession>
<evidence type="ECO:0000256" key="1">
    <source>
        <dbReference type="ARBA" id="ARBA00022679"/>
    </source>
</evidence>
<proteinExistence type="predicted"/>